<dbReference type="STRING" id="1280847.SAMN04488036_101278"/>
<dbReference type="InterPro" id="IPR006860">
    <property type="entry name" value="FecR"/>
</dbReference>
<dbReference type="PANTHER" id="PTHR38731:SF1">
    <property type="entry name" value="FECR PROTEIN DOMAIN-CONTAINING PROTEIN"/>
    <property type="match status" value="1"/>
</dbReference>
<evidence type="ECO:0000313" key="3">
    <source>
        <dbReference type="Proteomes" id="UP000198851"/>
    </source>
</evidence>
<dbReference type="EMBL" id="FOSZ01000001">
    <property type="protein sequence ID" value="SFK53746.1"/>
    <property type="molecule type" value="Genomic_DNA"/>
</dbReference>
<evidence type="ECO:0000259" key="1">
    <source>
        <dbReference type="Pfam" id="PF04773"/>
    </source>
</evidence>
<dbReference type="Pfam" id="PF04773">
    <property type="entry name" value="FecR"/>
    <property type="match status" value="1"/>
</dbReference>
<dbReference type="Pfam" id="PF09136">
    <property type="entry name" value="Glucodextran_B"/>
    <property type="match status" value="1"/>
</dbReference>
<keyword evidence="3" id="KW-1185">Reference proteome</keyword>
<feature type="domain" description="FecR protein" evidence="1">
    <location>
        <begin position="241"/>
        <end position="331"/>
    </location>
</feature>
<name>A0A1I4AD63_9RHOB</name>
<dbReference type="Gene3D" id="2.60.40.10">
    <property type="entry name" value="Immunoglobulins"/>
    <property type="match status" value="3"/>
</dbReference>
<dbReference type="AlphaFoldDB" id="A0A1I4AD63"/>
<reference evidence="3" key="1">
    <citation type="submission" date="2016-10" db="EMBL/GenBank/DDBJ databases">
        <authorList>
            <person name="Varghese N."/>
            <person name="Submissions S."/>
        </authorList>
    </citation>
    <scope>NUCLEOTIDE SEQUENCE [LARGE SCALE GENOMIC DNA]</scope>
    <source>
        <strain evidence="3">DSM 28453</strain>
    </source>
</reference>
<sequence length="816" mass="87596">MVKTLALGLKNRDLCCVNYFSTTHFDPLGAAMFVPTKTRNMRAGLLGALCLLLAFGGNSGSVRLSAEVDPLTAPYALVPFSGDDTLRDFTARHLKDPDLWPTVLRINDMASVAELNPGDVLQMPVVQVALADEALAMSLLAIQKATAEGARLFAPSQIGAAIADRDTAVESRGEGQWRDVVTYADSSTVHAVEAFEIAVAQRDRAAEALITDIHGRVEGRDPTEAAWSNRALDDILVEFERVRTLTNSTTQVTFRDLSRLRLNPNSNATIQRMRSDPLTGKEVTKVSLQSGDFYALLNQLSDQDSFEIDVPGIQTSTESADFWIKKADDSALFVNYDTAALDIQSGAATVSLGQDEGVVITDAGVAARAEVLERTLLSLPPDKAEVFGTGVDLAWQDFPEASGYWFEVAGDPGFNRMITSEWGVKDVGFRVDGLTPGLHYWRVSALDTLGLPGKWSETRAFDLRIDDTAPFLMVLEPAEATLVETATLTFIGATEAGVSLTLNGAGIDVSNDGSFAAQVSLKAGENSVELVAKDAAGNLSSKRRIVTYVPREQVEMTLDDGLARQGDVLVSRTDQMTVTATTTAQTGQEAVLRDEAGNDIGRTRIGASGRLAMTVPAEPDVRPYRIEVLSLGGTPVGSLAFSVALDNEAPQIVLDVPPPRATSDSTLDLTGVFGDAIHLSLDGQDIELFDDFFATQVTLLPGRNSFELRAEDAAGNVGVLAIETLFDLEAPNIEQAELLRPEGEDGPIELIVTASDAGGLRQAAPYLVEVGDREFEGYMRCDNRAGLCRANLPATAGDMRLIEVVVLDYAGNEAFR</sequence>
<dbReference type="InterPro" id="IPR013783">
    <property type="entry name" value="Ig-like_fold"/>
</dbReference>
<organism evidence="2 3">
    <name type="scientific">Shimia haliotis</name>
    <dbReference type="NCBI Taxonomy" id="1280847"/>
    <lineage>
        <taxon>Bacteria</taxon>
        <taxon>Pseudomonadati</taxon>
        <taxon>Pseudomonadota</taxon>
        <taxon>Alphaproteobacteria</taxon>
        <taxon>Rhodobacterales</taxon>
        <taxon>Roseobacteraceae</taxon>
    </lineage>
</organism>
<accession>A0A1I4AD63</accession>
<proteinExistence type="predicted"/>
<dbReference type="Proteomes" id="UP000198851">
    <property type="component" value="Unassembled WGS sequence"/>
</dbReference>
<protein>
    <submittedName>
        <fullName evidence="2">FecR family protein</fullName>
    </submittedName>
</protein>
<evidence type="ECO:0000313" key="2">
    <source>
        <dbReference type="EMBL" id="SFK53746.1"/>
    </source>
</evidence>
<dbReference type="OrthoDB" id="9813091at2"/>
<gene>
    <name evidence="2" type="ORF">SAMN04488036_101278</name>
</gene>
<dbReference type="PANTHER" id="PTHR38731">
    <property type="entry name" value="LIPL45-RELATED LIPOPROTEIN-RELATED"/>
    <property type="match status" value="1"/>
</dbReference>